<evidence type="ECO:0000313" key="3">
    <source>
        <dbReference type="Proteomes" id="UP001226160"/>
    </source>
</evidence>
<reference evidence="2 4" key="1">
    <citation type="submission" date="2023-05" db="EMBL/GenBank/DDBJ databases">
        <title>Metabolic capabilities are highly conserved among human nasal-associated Corynebacterium species in pangenomic analyses.</title>
        <authorList>
            <person name="Tran T.H."/>
            <person name="Roberts A.Q."/>
            <person name="Escapa I.F."/>
            <person name="Gao W."/>
            <person name="Conlan S."/>
            <person name="Kong H."/>
            <person name="Segre J.A."/>
            <person name="Kelly M.S."/>
            <person name="Lemon K.P."/>
        </authorList>
    </citation>
    <scope>NUCLEOTIDE SEQUENCE</scope>
    <source>
        <strain evidence="2">KPL2654</strain>
        <strain evidence="1 4">KPL2811</strain>
    </source>
</reference>
<keyword evidence="2" id="KW-0489">Methyltransferase</keyword>
<keyword evidence="4" id="KW-1185">Reference proteome</keyword>
<dbReference type="EC" id="2.1.1.-" evidence="2"/>
<dbReference type="PANTHER" id="PTHR43667:SF2">
    <property type="entry name" value="FATTY ACID C-METHYL TRANSFERASE"/>
    <property type="match status" value="1"/>
</dbReference>
<dbReference type="EMBL" id="JASNVP010000002">
    <property type="protein sequence ID" value="MDK4325490.1"/>
    <property type="molecule type" value="Genomic_DNA"/>
</dbReference>
<evidence type="ECO:0000313" key="4">
    <source>
        <dbReference type="Proteomes" id="UP001243856"/>
    </source>
</evidence>
<protein>
    <submittedName>
        <fullName evidence="2">Class I SAM-dependent methyltransferase</fullName>
        <ecNumber evidence="2">2.1.1.-</ecNumber>
    </submittedName>
</protein>
<dbReference type="PANTHER" id="PTHR43667">
    <property type="entry name" value="CYCLOPROPANE-FATTY-ACYL-PHOSPHOLIPID SYNTHASE"/>
    <property type="match status" value="1"/>
</dbReference>
<name>A0AAP4BSA4_9CORY</name>
<dbReference type="RefSeq" id="WP_049148268.1">
    <property type="nucleotide sequence ID" value="NZ_CABIYR010000002.1"/>
</dbReference>
<sequence>MHEQQLAHLAAIDAKAWPSIATVPGGSLLPLRARIAEAHFAKACRNAGLELDPGAQPDLIIDQESLFARIAQAGWLGFVESYLAGEWRTPDSAALVKVLTRLLATGYAPRGKVQVPVAPYDGGQIPADLVRLYSDEKTSSFAGIFSTGVATTVRDSMTSYVPGQHGNHEPKHHFIDVTTISEPQDVERDDFHDSQARAAQFLLDDLGVTASSHLLEFPANGSVLAEVAGRRRAVVDTLSNDAEHLAALRDDLVLAGVEDFVHTQHISNPLPTPSDWQGRYDAIACMEAFEYLSRTDRVYFLRHAGRLLAPGGKLGLQTLVATDGMTASARNALLALRAYIWPGLDYLDTTSHHKLFDQKSGLRIIKQTHFGSHYRKSLQLQRSFFEGHMREAAASGFDAVYRRLWVFQLALRETLLDLGMLDAVQFTATHRHRRGRR</sequence>
<dbReference type="GO" id="GO:0032259">
    <property type="term" value="P:methylation"/>
    <property type="evidence" value="ECO:0007669"/>
    <property type="project" value="UniProtKB-KW"/>
</dbReference>
<comment type="caution">
    <text evidence="2">The sequence shown here is derived from an EMBL/GenBank/DDBJ whole genome shotgun (WGS) entry which is preliminary data.</text>
</comment>
<keyword evidence="2" id="KW-0808">Transferase</keyword>
<dbReference type="Gene3D" id="3.40.50.150">
    <property type="entry name" value="Vaccinia Virus protein VP39"/>
    <property type="match status" value="1"/>
</dbReference>
<dbReference type="SUPFAM" id="SSF53335">
    <property type="entry name" value="S-adenosyl-L-methionine-dependent methyltransferases"/>
    <property type="match status" value="1"/>
</dbReference>
<accession>A0AAP4BSA4</accession>
<dbReference type="EMBL" id="JASNVK010000001">
    <property type="protein sequence ID" value="MDK4299661.1"/>
    <property type="molecule type" value="Genomic_DNA"/>
</dbReference>
<dbReference type="InterPro" id="IPR050723">
    <property type="entry name" value="CFA/CMAS"/>
</dbReference>
<dbReference type="Proteomes" id="UP001243856">
    <property type="component" value="Unassembled WGS sequence"/>
</dbReference>
<dbReference type="InterPro" id="IPR029063">
    <property type="entry name" value="SAM-dependent_MTases_sf"/>
</dbReference>
<dbReference type="GO" id="GO:0008168">
    <property type="term" value="F:methyltransferase activity"/>
    <property type="evidence" value="ECO:0007669"/>
    <property type="project" value="UniProtKB-KW"/>
</dbReference>
<proteinExistence type="predicted"/>
<evidence type="ECO:0000313" key="2">
    <source>
        <dbReference type="EMBL" id="MDK4325490.1"/>
    </source>
</evidence>
<dbReference type="Pfam" id="PF02353">
    <property type="entry name" value="CMAS"/>
    <property type="match status" value="1"/>
</dbReference>
<gene>
    <name evidence="1" type="ORF">QPX45_00080</name>
    <name evidence="2" type="ORF">QPX54_03040</name>
</gene>
<dbReference type="Proteomes" id="UP001226160">
    <property type="component" value="Unassembled WGS sequence"/>
</dbReference>
<dbReference type="AlphaFoldDB" id="A0AAP4BSA4"/>
<organism evidence="2 3">
    <name type="scientific">Corynebacterium propinquum</name>
    <dbReference type="NCBI Taxonomy" id="43769"/>
    <lineage>
        <taxon>Bacteria</taxon>
        <taxon>Bacillati</taxon>
        <taxon>Actinomycetota</taxon>
        <taxon>Actinomycetes</taxon>
        <taxon>Mycobacteriales</taxon>
        <taxon>Corynebacteriaceae</taxon>
        <taxon>Corynebacterium</taxon>
    </lineage>
</organism>
<evidence type="ECO:0000313" key="1">
    <source>
        <dbReference type="EMBL" id="MDK4299661.1"/>
    </source>
</evidence>